<proteinExistence type="inferred from homology"/>
<evidence type="ECO:0000256" key="5">
    <source>
        <dbReference type="ARBA" id="ARBA00022970"/>
    </source>
</evidence>
<comment type="caution">
    <text evidence="8">The sequence shown here is derived from an EMBL/GenBank/DDBJ whole genome shotgun (WGS) entry which is preliminary data.</text>
</comment>
<dbReference type="PANTHER" id="PTHR43820">
    <property type="entry name" value="HIGH-AFFINITY BRANCHED-CHAIN AMINO ACID TRANSPORT ATP-BINDING PROTEIN LIVF"/>
    <property type="match status" value="1"/>
</dbReference>
<evidence type="ECO:0000256" key="2">
    <source>
        <dbReference type="ARBA" id="ARBA00022448"/>
    </source>
</evidence>
<feature type="domain" description="ABC transporter" evidence="7">
    <location>
        <begin position="7"/>
        <end position="235"/>
    </location>
</feature>
<name>A0A371B3J2_9BRAD</name>
<dbReference type="GO" id="GO:0016887">
    <property type="term" value="F:ATP hydrolysis activity"/>
    <property type="evidence" value="ECO:0007669"/>
    <property type="project" value="InterPro"/>
</dbReference>
<reference evidence="9" key="1">
    <citation type="submission" date="2018-08" db="EMBL/GenBank/DDBJ databases">
        <authorList>
            <person name="Kim S.-J."/>
            <person name="Jung G.-Y."/>
        </authorList>
    </citation>
    <scope>NUCLEOTIDE SEQUENCE [LARGE SCALE GENOMIC DNA]</scope>
    <source>
        <strain evidence="9">GY_H</strain>
    </source>
</reference>
<dbReference type="Proteomes" id="UP000263993">
    <property type="component" value="Unassembled WGS sequence"/>
</dbReference>
<keyword evidence="3" id="KW-0547">Nucleotide-binding</keyword>
<evidence type="ECO:0000313" key="8">
    <source>
        <dbReference type="EMBL" id="RDV02023.1"/>
    </source>
</evidence>
<dbReference type="PROSITE" id="PS00211">
    <property type="entry name" value="ABC_TRANSPORTER_1"/>
    <property type="match status" value="1"/>
</dbReference>
<gene>
    <name evidence="8" type="ORF">DXH78_15575</name>
</gene>
<keyword evidence="4 8" id="KW-0067">ATP-binding</keyword>
<evidence type="ECO:0000256" key="3">
    <source>
        <dbReference type="ARBA" id="ARBA00022741"/>
    </source>
</evidence>
<sequence length="235" mass="25794">MHNPPALEVQNLHAWYGESHVLHGLSLTVREGETVALLGRNGVGKSTLMRSIVGILPTRKGTIRVWGADAIATKPHRIAQLGLGYVPEERGIYASLTVYENLVLPMVLSDRGMSTDEIFELFPNLKERRGSLGGQLSGGEQQMLAIARILYAGARLMLLDEPTEGLAPVIVQKIGEVIHLLKKKGISILIAEQNLHFAARIADRFYLIDEGRVTAALDRDEFLASRERVEVSVGV</sequence>
<protein>
    <submittedName>
        <fullName evidence="8">ABC transporter ATP-binding protein</fullName>
    </submittedName>
</protein>
<dbReference type="GO" id="GO:0015807">
    <property type="term" value="P:L-amino acid transport"/>
    <property type="evidence" value="ECO:0007669"/>
    <property type="project" value="TreeGrafter"/>
</dbReference>
<dbReference type="InterPro" id="IPR017871">
    <property type="entry name" value="ABC_transporter-like_CS"/>
</dbReference>
<dbReference type="GO" id="GO:0005524">
    <property type="term" value="F:ATP binding"/>
    <property type="evidence" value="ECO:0007669"/>
    <property type="project" value="UniProtKB-KW"/>
</dbReference>
<dbReference type="InterPro" id="IPR052156">
    <property type="entry name" value="BCAA_Transport_ATP-bd_LivF"/>
</dbReference>
<dbReference type="InterPro" id="IPR003439">
    <property type="entry name" value="ABC_transporter-like_ATP-bd"/>
</dbReference>
<comment type="similarity">
    <text evidence="1">Belongs to the ABC transporter superfamily.</text>
</comment>
<dbReference type="Pfam" id="PF00005">
    <property type="entry name" value="ABC_tran"/>
    <property type="match status" value="1"/>
</dbReference>
<dbReference type="SUPFAM" id="SSF52540">
    <property type="entry name" value="P-loop containing nucleoside triphosphate hydrolases"/>
    <property type="match status" value="1"/>
</dbReference>
<dbReference type="InterPro" id="IPR027417">
    <property type="entry name" value="P-loop_NTPase"/>
</dbReference>
<keyword evidence="9" id="KW-1185">Reference proteome</keyword>
<dbReference type="EMBL" id="QRGO01000002">
    <property type="protein sequence ID" value="RDV02023.1"/>
    <property type="molecule type" value="Genomic_DNA"/>
</dbReference>
<dbReference type="PANTHER" id="PTHR43820:SF4">
    <property type="entry name" value="HIGH-AFFINITY BRANCHED-CHAIN AMINO ACID TRANSPORT ATP-BINDING PROTEIN LIVF"/>
    <property type="match status" value="1"/>
</dbReference>
<organism evidence="8 9">
    <name type="scientific">Undibacter mobilis</name>
    <dbReference type="NCBI Taxonomy" id="2292256"/>
    <lineage>
        <taxon>Bacteria</taxon>
        <taxon>Pseudomonadati</taxon>
        <taxon>Pseudomonadota</taxon>
        <taxon>Alphaproteobacteria</taxon>
        <taxon>Hyphomicrobiales</taxon>
        <taxon>Nitrobacteraceae</taxon>
        <taxon>Undibacter</taxon>
    </lineage>
</organism>
<dbReference type="Gene3D" id="3.40.50.300">
    <property type="entry name" value="P-loop containing nucleotide triphosphate hydrolases"/>
    <property type="match status" value="1"/>
</dbReference>
<dbReference type="SMART" id="SM00382">
    <property type="entry name" value="AAA"/>
    <property type="match status" value="1"/>
</dbReference>
<evidence type="ECO:0000256" key="1">
    <source>
        <dbReference type="ARBA" id="ARBA00005417"/>
    </source>
</evidence>
<dbReference type="PROSITE" id="PS50893">
    <property type="entry name" value="ABC_TRANSPORTER_2"/>
    <property type="match status" value="1"/>
</dbReference>
<dbReference type="CDD" id="cd03224">
    <property type="entry name" value="ABC_TM1139_LivF_branched"/>
    <property type="match status" value="1"/>
</dbReference>
<evidence type="ECO:0000256" key="6">
    <source>
        <dbReference type="ARBA" id="ARBA00024722"/>
    </source>
</evidence>
<keyword evidence="5" id="KW-0029">Amino-acid transport</keyword>
<evidence type="ECO:0000259" key="7">
    <source>
        <dbReference type="PROSITE" id="PS50893"/>
    </source>
</evidence>
<dbReference type="InterPro" id="IPR003593">
    <property type="entry name" value="AAA+_ATPase"/>
</dbReference>
<evidence type="ECO:0000256" key="4">
    <source>
        <dbReference type="ARBA" id="ARBA00022840"/>
    </source>
</evidence>
<accession>A0A371B3J2</accession>
<evidence type="ECO:0000313" key="9">
    <source>
        <dbReference type="Proteomes" id="UP000263993"/>
    </source>
</evidence>
<dbReference type="GO" id="GO:0015658">
    <property type="term" value="F:branched-chain amino acid transmembrane transporter activity"/>
    <property type="evidence" value="ECO:0007669"/>
    <property type="project" value="TreeGrafter"/>
</dbReference>
<dbReference type="RefSeq" id="WP_115518144.1">
    <property type="nucleotide sequence ID" value="NZ_QRGO01000002.1"/>
</dbReference>
<dbReference type="OrthoDB" id="9776369at2"/>
<dbReference type="AlphaFoldDB" id="A0A371B3J2"/>
<keyword evidence="2" id="KW-0813">Transport</keyword>
<comment type="function">
    <text evidence="6">Involved in beta-(1--&gt;2)glucan export. Transmembrane domains (TMD) form a pore in the inner membrane and the ATP-binding domain (NBD) is responsible for energy generation.</text>
</comment>